<gene>
    <name evidence="6" type="ORF">ACFQ13_08870</name>
</gene>
<keyword evidence="7" id="KW-1185">Reference proteome</keyword>
<dbReference type="Pfam" id="PF18962">
    <property type="entry name" value="Por_Secre_tail"/>
    <property type="match status" value="1"/>
</dbReference>
<dbReference type="PROSITE" id="PS51470">
    <property type="entry name" value="FG_GAP"/>
    <property type="match status" value="1"/>
</dbReference>
<protein>
    <submittedName>
        <fullName evidence="6">T9SS type A sorting domain-containing protein</fullName>
    </submittedName>
</protein>
<feature type="signal peptide" evidence="4">
    <location>
        <begin position="1"/>
        <end position="22"/>
    </location>
</feature>
<dbReference type="NCBIfam" id="TIGR04183">
    <property type="entry name" value="Por_Secre_tail"/>
    <property type="match status" value="1"/>
</dbReference>
<evidence type="ECO:0000259" key="5">
    <source>
        <dbReference type="Pfam" id="PF18962"/>
    </source>
</evidence>
<dbReference type="EMBL" id="JBHTKM010000063">
    <property type="protein sequence ID" value="MFD1016028.1"/>
    <property type="molecule type" value="Genomic_DNA"/>
</dbReference>
<keyword evidence="3" id="KW-0325">Glycoprotein</keyword>
<dbReference type="SMART" id="SM00191">
    <property type="entry name" value="Int_alpha"/>
    <property type="match status" value="11"/>
</dbReference>
<dbReference type="InterPro" id="IPR011043">
    <property type="entry name" value="Gal_Oxase/kelch_b-propeller"/>
</dbReference>
<evidence type="ECO:0000256" key="2">
    <source>
        <dbReference type="ARBA" id="ARBA00022737"/>
    </source>
</evidence>
<dbReference type="InterPro" id="IPR013517">
    <property type="entry name" value="FG-GAP"/>
</dbReference>
<dbReference type="InterPro" id="IPR026444">
    <property type="entry name" value="Secre_tail"/>
</dbReference>
<dbReference type="Gene3D" id="2.130.10.130">
    <property type="entry name" value="Integrin alpha, N-terminal"/>
    <property type="match status" value="5"/>
</dbReference>
<dbReference type="InterPro" id="IPR013519">
    <property type="entry name" value="Int_alpha_beta-p"/>
</dbReference>
<evidence type="ECO:0000313" key="7">
    <source>
        <dbReference type="Proteomes" id="UP001597086"/>
    </source>
</evidence>
<sequence length="1328" mass="138710">MKKQVLLSLALIFSIATLSLKAQNWNEIIKATASDGAATDNFGFRVAIDGDYAIVGARGNDDAGSDSGSAYILVRSGNSWVEQTKLTASDGASGDAFGRSVAIAGDYAIVGAPFDDDGASASGSAYIFKRSGNSWTEQAKLTASDGAVSDYFGYSVAIDGDYAIIGASYDDDGASASGSAYIFNRSGNSWTEQTKLTASDAAATDYFGYSVAIDGDYAIVGAYNNAHAGYRSGSAYIFVRSGNSWAEQAKLTASDGVTSDYFGCSVAIAGDSAIVGAYLDDDAGSSSGSAYIFMRSGNIWTEQAKLTASDADGADQFGYSVAITGDSAIVGAYGNNDAGSSSGSAYIFKRLGNSWTEQSKLTASDADVFDYFGWSVAIAGDSAIIGALRNSDAGTDSGSAYFFELETPEPPADINWNEIINTTASDGVANDEFGFSVAIDGDYAIVGARFNDDAGPASGSAYIFTRSGNSWTEQTKLTASDGAALDFFGWSVAIAGDYAIVGAYQNDDAGSSSGSAYIFTRSGNSWTEQVKLTASDAAAEDLFGQSVAIAGDYAIVGAYENDDAGGESGSAYIFIRSGNSWIEQTKLTASDGATYDEFGYSVAIAGDYAIVGARGNDDAGSSSGSAYIFMRSGNSWAEQSKLTASDGAALDFFGWSVAIAGDYAIVGAYRDTDIYYYSGSAYIFKRSGNSWTEQVKLTASDAAGDDLFGSSVAIASDYAIVGAYGNDDAGSSSGSAYIFKRSGNSWTEQTKLSASDGAASDVFGISVAIDGDSAIVGASGNDDEGSRSGSAYFFEREIVLTYTYNNGWLSSNPDGVATASDVIIIAEGNATINSNTSANTVTVNPGAGLLLDTGVTLSVTNGVSLASNATSYSSVVGAGAIAGDIQYHRFVNSNLLGNDLISAPLSGQTWENFLDAANASALLSNPGNPTAYAFAPFDKTTGAYENFDANSIADLTSGVGYRAATNNGETLTFTGTIPETVTVDITDSGPDYAKWNLVGNPYPSYINVQAFLSHEVGVGVSNLDLLLDETAAIYGYNGNASGSWTIYNLSNTTASTVIAPGQGFYVAAEASQVPNYNLEFTKAMQTTGSADDFIAGRTETLQYLKLGLNSNSNNAHTEFYFNANATLGLDKGYDATLWGTAAPAFSLYSHLVEDNVGKPIALQSLNSMDLAELSIPLGVNANQGEQITFKIEDTTLPLSANIYLDDVVANTSTLLTESDYIITPSANLLGTGRFFLRISEDALSSDDRNFEAINMYYSKPNKSLIVAGQLQENTYIDIYDMQGRKVLSSALKASLLENHIPLTACNAGVYVVNLKNKTEQKSQKIIIN</sequence>
<dbReference type="Pfam" id="PF14312">
    <property type="entry name" value="FG-GAP_2"/>
    <property type="match status" value="14"/>
</dbReference>
<dbReference type="SUPFAM" id="SSF69318">
    <property type="entry name" value="Integrin alpha N-terminal domain"/>
    <property type="match status" value="2"/>
</dbReference>
<dbReference type="Proteomes" id="UP001597086">
    <property type="component" value="Unassembled WGS sequence"/>
</dbReference>
<dbReference type="PANTHER" id="PTHR36220:SF1">
    <property type="entry name" value="GAMMA TUBULIN COMPLEX COMPONENT C-TERMINAL DOMAIN-CONTAINING PROTEIN"/>
    <property type="match status" value="1"/>
</dbReference>
<keyword evidence="2" id="KW-0677">Repeat</keyword>
<evidence type="ECO:0000256" key="3">
    <source>
        <dbReference type="ARBA" id="ARBA00023180"/>
    </source>
</evidence>
<name>A0ABW3KTR7_9FLAO</name>
<evidence type="ECO:0000256" key="1">
    <source>
        <dbReference type="ARBA" id="ARBA00022729"/>
    </source>
</evidence>
<proteinExistence type="predicted"/>
<dbReference type="PANTHER" id="PTHR36220">
    <property type="entry name" value="UNNAMED PRODUCT"/>
    <property type="match status" value="1"/>
</dbReference>
<evidence type="ECO:0000256" key="4">
    <source>
        <dbReference type="SAM" id="SignalP"/>
    </source>
</evidence>
<comment type="caution">
    <text evidence="6">The sequence shown here is derived from an EMBL/GenBank/DDBJ whole genome shotgun (WGS) entry which is preliminary data.</text>
</comment>
<dbReference type="RefSeq" id="WP_386116375.1">
    <property type="nucleotide sequence ID" value="NZ_JBHTKM010000063.1"/>
</dbReference>
<dbReference type="InterPro" id="IPR028994">
    <property type="entry name" value="Integrin_alpha_N"/>
</dbReference>
<keyword evidence="1 4" id="KW-0732">Signal</keyword>
<dbReference type="SUPFAM" id="SSF50965">
    <property type="entry name" value="Galactose oxidase, central domain"/>
    <property type="match status" value="2"/>
</dbReference>
<evidence type="ECO:0000313" key="6">
    <source>
        <dbReference type="EMBL" id="MFD1016028.1"/>
    </source>
</evidence>
<feature type="chain" id="PRO_5046125741" evidence="4">
    <location>
        <begin position="23"/>
        <end position="1328"/>
    </location>
</feature>
<reference evidence="7" key="1">
    <citation type="journal article" date="2019" name="Int. J. Syst. Evol. Microbiol.">
        <title>The Global Catalogue of Microorganisms (GCM) 10K type strain sequencing project: providing services to taxonomists for standard genome sequencing and annotation.</title>
        <authorList>
            <consortium name="The Broad Institute Genomics Platform"/>
            <consortium name="The Broad Institute Genome Sequencing Center for Infectious Disease"/>
            <person name="Wu L."/>
            <person name="Ma J."/>
        </authorList>
    </citation>
    <scope>NUCLEOTIDE SEQUENCE [LARGE SCALE GENOMIC DNA]</scope>
    <source>
        <strain evidence="7">CCUG 56098</strain>
    </source>
</reference>
<feature type="domain" description="Secretion system C-terminal sorting" evidence="5">
    <location>
        <begin position="1270"/>
        <end position="1327"/>
    </location>
</feature>
<accession>A0ABW3KTR7</accession>
<organism evidence="6 7">
    <name type="scientific">Winogradskyella rapida</name>
    <dbReference type="NCBI Taxonomy" id="549701"/>
    <lineage>
        <taxon>Bacteria</taxon>
        <taxon>Pseudomonadati</taxon>
        <taxon>Bacteroidota</taxon>
        <taxon>Flavobacteriia</taxon>
        <taxon>Flavobacteriales</taxon>
        <taxon>Flavobacteriaceae</taxon>
        <taxon>Winogradskyella</taxon>
    </lineage>
</organism>